<name>A0A8H5AX12_9AGAR</name>
<evidence type="ECO:0008006" key="3">
    <source>
        <dbReference type="Google" id="ProtNLM"/>
    </source>
</evidence>
<comment type="caution">
    <text evidence="1">The sequence shown here is derived from an EMBL/GenBank/DDBJ whole genome shotgun (WGS) entry which is preliminary data.</text>
</comment>
<dbReference type="SUPFAM" id="SSF52047">
    <property type="entry name" value="RNI-like"/>
    <property type="match status" value="1"/>
</dbReference>
<keyword evidence="2" id="KW-1185">Reference proteome</keyword>
<dbReference type="AlphaFoldDB" id="A0A8H5AX12"/>
<dbReference type="EMBL" id="JAACJJ010000056">
    <property type="protein sequence ID" value="KAF5312544.1"/>
    <property type="molecule type" value="Genomic_DNA"/>
</dbReference>
<gene>
    <name evidence="1" type="ORF">D9619_002408</name>
</gene>
<accession>A0A8H5AX12</accession>
<reference evidence="1 2" key="1">
    <citation type="journal article" date="2020" name="ISME J.">
        <title>Uncovering the hidden diversity of litter-decomposition mechanisms in mushroom-forming fungi.</title>
        <authorList>
            <person name="Floudas D."/>
            <person name="Bentzer J."/>
            <person name="Ahren D."/>
            <person name="Johansson T."/>
            <person name="Persson P."/>
            <person name="Tunlid A."/>
        </authorList>
    </citation>
    <scope>NUCLEOTIDE SEQUENCE [LARGE SCALE GENOMIC DNA]</scope>
    <source>
        <strain evidence="1 2">CBS 101986</strain>
    </source>
</reference>
<dbReference type="OrthoDB" id="2999674at2759"/>
<organism evidence="1 2">
    <name type="scientific">Psilocybe cf. subviscida</name>
    <dbReference type="NCBI Taxonomy" id="2480587"/>
    <lineage>
        <taxon>Eukaryota</taxon>
        <taxon>Fungi</taxon>
        <taxon>Dikarya</taxon>
        <taxon>Basidiomycota</taxon>
        <taxon>Agaricomycotina</taxon>
        <taxon>Agaricomycetes</taxon>
        <taxon>Agaricomycetidae</taxon>
        <taxon>Agaricales</taxon>
        <taxon>Agaricineae</taxon>
        <taxon>Strophariaceae</taxon>
        <taxon>Psilocybe</taxon>
    </lineage>
</organism>
<protein>
    <recommendedName>
        <fullName evidence="3">F-box domain-containing protein</fullName>
    </recommendedName>
</protein>
<proteinExistence type="predicted"/>
<evidence type="ECO:0000313" key="2">
    <source>
        <dbReference type="Proteomes" id="UP000567179"/>
    </source>
</evidence>
<evidence type="ECO:0000313" key="1">
    <source>
        <dbReference type="EMBL" id="KAF5312544.1"/>
    </source>
</evidence>
<dbReference type="Proteomes" id="UP000567179">
    <property type="component" value="Unassembled WGS sequence"/>
</dbReference>
<sequence>MLGLLVANFVEQARLQRYHQLKASGPYARNPDDTCPDCQTKQIHADWCPRLLQIAGFHCNFRIYPRIEFAERCAPTKTQAAHVQRLKDPFLCLPPELSSLILWYSLDVPRAVINLAACRGRSYFGPIELALVCRRWYTLAFAEPRLWSTLAVIVDRPMSADAVHVVEACLKRSGGVPLNIRFTAWDPSTSPELISSCARAICGHAARWGDVTLNVHRVLLQHFESIAIPPRAFQNLQVQTFSEGETVPTIGTVAETALRPTRFVYSERDQVYRGDITRLPVFWSDIQSLDLSGITTHDLLHILQQCPRIELMSVTLRDGPAGVLSKPMFLPLTLEHLIMLNLTISSSRQAVIKFFCQISAPHVMTLAVMNQNMMDNDFIPVDVIIAFLQRSANTQLMSLYIRGPCLASKLVRLLELTPKLVTLDITNSPFGQSAICDEFWTKLATVDSSTGSAQFLPQLATFYYIGCLTFRWPLVADACDVRIARPWRSEPASGRRTITSLVVKNHDGFTRDPATFLDRESLRRFLELPKYCLDISTVCLAIDPVLLEYSIDQHNVTVDHDVGLYYSLSDSLKLYSTN</sequence>